<evidence type="ECO:0000313" key="2">
    <source>
        <dbReference type="Proteomes" id="UP000054485"/>
    </source>
</evidence>
<dbReference type="HOGENOM" id="CLU_021164_0_2_1"/>
<dbReference type="AlphaFoldDB" id="A0A0C9Z327"/>
<reference evidence="2" key="2">
    <citation type="submission" date="2015-01" db="EMBL/GenBank/DDBJ databases">
        <title>Evolutionary Origins and Diversification of the Mycorrhizal Mutualists.</title>
        <authorList>
            <consortium name="DOE Joint Genome Institute"/>
            <consortium name="Mycorrhizal Genomics Consortium"/>
            <person name="Kohler A."/>
            <person name="Kuo A."/>
            <person name="Nagy L.G."/>
            <person name="Floudas D."/>
            <person name="Copeland A."/>
            <person name="Barry K.W."/>
            <person name="Cichocki N."/>
            <person name="Veneault-Fourrey C."/>
            <person name="LaButti K."/>
            <person name="Lindquist E.A."/>
            <person name="Lipzen A."/>
            <person name="Lundell T."/>
            <person name="Morin E."/>
            <person name="Murat C."/>
            <person name="Riley R."/>
            <person name="Ohm R."/>
            <person name="Sun H."/>
            <person name="Tunlid A."/>
            <person name="Henrissat B."/>
            <person name="Grigoriev I.V."/>
            <person name="Hibbett D.S."/>
            <person name="Martin F."/>
        </authorList>
    </citation>
    <scope>NUCLEOTIDE SEQUENCE [LARGE SCALE GENOMIC DNA]</scope>
    <source>
        <strain evidence="2">UH-Slu-Lm8-n1</strain>
    </source>
</reference>
<name>A0A0C9Z327_9AGAM</name>
<dbReference type="EMBL" id="KN836595">
    <property type="protein sequence ID" value="KIK31845.1"/>
    <property type="molecule type" value="Genomic_DNA"/>
</dbReference>
<feature type="non-terminal residue" evidence="1">
    <location>
        <position position="464"/>
    </location>
</feature>
<dbReference type="SUPFAM" id="SSF52047">
    <property type="entry name" value="RNI-like"/>
    <property type="match status" value="1"/>
</dbReference>
<evidence type="ECO:0000313" key="1">
    <source>
        <dbReference type="EMBL" id="KIK31845.1"/>
    </source>
</evidence>
<reference evidence="1 2" key="1">
    <citation type="submission" date="2014-04" db="EMBL/GenBank/DDBJ databases">
        <authorList>
            <consortium name="DOE Joint Genome Institute"/>
            <person name="Kuo A."/>
            <person name="Ruytinx J."/>
            <person name="Rineau F."/>
            <person name="Colpaert J."/>
            <person name="Kohler A."/>
            <person name="Nagy L.G."/>
            <person name="Floudas D."/>
            <person name="Copeland A."/>
            <person name="Barry K.W."/>
            <person name="Cichocki N."/>
            <person name="Veneault-Fourrey C."/>
            <person name="LaButti K."/>
            <person name="Lindquist E.A."/>
            <person name="Lipzen A."/>
            <person name="Lundell T."/>
            <person name="Morin E."/>
            <person name="Murat C."/>
            <person name="Sun H."/>
            <person name="Tunlid A."/>
            <person name="Henrissat B."/>
            <person name="Grigoriev I.V."/>
            <person name="Hibbett D.S."/>
            <person name="Martin F."/>
            <person name="Nordberg H.P."/>
            <person name="Cantor M.N."/>
            <person name="Hua S.X."/>
        </authorList>
    </citation>
    <scope>NUCLEOTIDE SEQUENCE [LARGE SCALE GENOMIC DNA]</scope>
    <source>
        <strain evidence="1 2">UH-Slu-Lm8-n1</strain>
    </source>
</reference>
<dbReference type="Gene3D" id="3.80.10.10">
    <property type="entry name" value="Ribonuclease Inhibitor"/>
    <property type="match status" value="1"/>
</dbReference>
<organism evidence="1 2">
    <name type="scientific">Suillus luteus UH-Slu-Lm8-n1</name>
    <dbReference type="NCBI Taxonomy" id="930992"/>
    <lineage>
        <taxon>Eukaryota</taxon>
        <taxon>Fungi</taxon>
        <taxon>Dikarya</taxon>
        <taxon>Basidiomycota</taxon>
        <taxon>Agaricomycotina</taxon>
        <taxon>Agaricomycetes</taxon>
        <taxon>Agaricomycetidae</taxon>
        <taxon>Boletales</taxon>
        <taxon>Suillineae</taxon>
        <taxon>Suillaceae</taxon>
        <taxon>Suillus</taxon>
    </lineage>
</organism>
<dbReference type="InterPro" id="IPR032675">
    <property type="entry name" value="LRR_dom_sf"/>
</dbReference>
<evidence type="ECO:0008006" key="3">
    <source>
        <dbReference type="Google" id="ProtNLM"/>
    </source>
</evidence>
<dbReference type="Proteomes" id="UP000054485">
    <property type="component" value="Unassembled WGS sequence"/>
</dbReference>
<sequence>MHACLLIPEILAHIFSDIYHPCGIDYQYDYSRHRQKASRRSLAALSRVCHSFKDIALDVLWTELDNLEPLFTCLPHDLWIRTPERKLVRTSHFVLIAAFIISYQCQVIQRTITNADWAIFERYAPRVRVLGNRQSDLFGGIDAEFVFAIMGCCSQSLLVPKLRVLCCRSYPRDLHLCMRYLLSPDLIHLCLLSEEDNLGTNIMTSVLSGLSRHSPRLEVVEVSILDFHSENVSSQAIPLALCELTHLQKATFVLPSEGDSSWLSHLVGLQELCIDFAGLSPPIRSQFRTSYLDKLSIGLLNMDLRARSVAEWVVPCRQLELRCSEVKSAAVIARCLRMLDDHLLCDVLECFMLYMFTLFENEAIDTAFTLHTFVPLMRFSGLKEVDIETCCMSLLDDDALGSIVKSWPCLERLYLGCKNFWSTPPKITFRGLATLLSTCPNLKGLGLVFDATKLIPPTEIGDVC</sequence>
<dbReference type="InParanoid" id="A0A0C9Z327"/>
<keyword evidence="2" id="KW-1185">Reference proteome</keyword>
<dbReference type="STRING" id="930992.A0A0C9Z327"/>
<gene>
    <name evidence="1" type="ORF">CY34DRAFT_814498</name>
</gene>
<proteinExistence type="predicted"/>
<dbReference type="OrthoDB" id="3258386at2759"/>
<protein>
    <recommendedName>
        <fullName evidence="3">F-box domain-containing protein</fullName>
    </recommendedName>
</protein>
<accession>A0A0C9Z327</accession>